<evidence type="ECO:0000259" key="1">
    <source>
        <dbReference type="SMART" id="SM00256"/>
    </source>
</evidence>
<reference evidence="2 3" key="1">
    <citation type="submission" date="2020-07" db="EMBL/GenBank/DDBJ databases">
        <title>Comparative genomics of pyrophilous fungi reveals a link between fire events and developmental genes.</title>
        <authorList>
            <consortium name="DOE Joint Genome Institute"/>
            <person name="Steindorff A.S."/>
            <person name="Carver A."/>
            <person name="Calhoun S."/>
            <person name="Stillman K."/>
            <person name="Liu H."/>
            <person name="Lipzen A."/>
            <person name="Pangilinan J."/>
            <person name="Labutti K."/>
            <person name="Bruns T.D."/>
            <person name="Grigoriev I.V."/>
        </authorList>
    </citation>
    <scope>NUCLEOTIDE SEQUENCE [LARGE SCALE GENOMIC DNA]</scope>
    <source>
        <strain evidence="2 3">CBS 144469</strain>
    </source>
</reference>
<comment type="caution">
    <text evidence="2">The sequence shown here is derived from an EMBL/GenBank/DDBJ whole genome shotgun (WGS) entry which is preliminary data.</text>
</comment>
<accession>A0A8H6MFH8</accession>
<dbReference type="InterPro" id="IPR015943">
    <property type="entry name" value="WD40/YVTN_repeat-like_dom_sf"/>
</dbReference>
<dbReference type="SMART" id="SM00256">
    <property type="entry name" value="FBOX"/>
    <property type="match status" value="1"/>
</dbReference>
<dbReference type="InterPro" id="IPR036322">
    <property type="entry name" value="WD40_repeat_dom_sf"/>
</dbReference>
<evidence type="ECO:0000313" key="3">
    <source>
        <dbReference type="Proteomes" id="UP000521943"/>
    </source>
</evidence>
<feature type="domain" description="F-box" evidence="1">
    <location>
        <begin position="12"/>
        <end position="52"/>
    </location>
</feature>
<protein>
    <recommendedName>
        <fullName evidence="1">F-box domain-containing protein</fullName>
    </recommendedName>
</protein>
<evidence type="ECO:0000313" key="2">
    <source>
        <dbReference type="EMBL" id="KAF6763341.1"/>
    </source>
</evidence>
<dbReference type="EMBL" id="JACGCI010000006">
    <property type="protein sequence ID" value="KAF6763341.1"/>
    <property type="molecule type" value="Genomic_DNA"/>
</dbReference>
<dbReference type="OrthoDB" id="3145038at2759"/>
<dbReference type="InterPro" id="IPR036047">
    <property type="entry name" value="F-box-like_dom_sf"/>
</dbReference>
<dbReference type="Gene3D" id="2.130.10.10">
    <property type="entry name" value="YVTN repeat-like/Quinoprotein amine dehydrogenase"/>
    <property type="match status" value="1"/>
</dbReference>
<organism evidence="2 3">
    <name type="scientific">Ephemerocybe angulata</name>
    <dbReference type="NCBI Taxonomy" id="980116"/>
    <lineage>
        <taxon>Eukaryota</taxon>
        <taxon>Fungi</taxon>
        <taxon>Dikarya</taxon>
        <taxon>Basidiomycota</taxon>
        <taxon>Agaricomycotina</taxon>
        <taxon>Agaricomycetes</taxon>
        <taxon>Agaricomycetidae</taxon>
        <taxon>Agaricales</taxon>
        <taxon>Agaricineae</taxon>
        <taxon>Psathyrellaceae</taxon>
        <taxon>Ephemerocybe</taxon>
    </lineage>
</organism>
<dbReference type="AlphaFoldDB" id="A0A8H6MFH8"/>
<gene>
    <name evidence="2" type="ORF">DFP72DRAFT_1164257</name>
</gene>
<dbReference type="Proteomes" id="UP000521943">
    <property type="component" value="Unassembled WGS sequence"/>
</dbReference>
<dbReference type="CDD" id="cd09917">
    <property type="entry name" value="F-box_SF"/>
    <property type="match status" value="1"/>
</dbReference>
<keyword evidence="3" id="KW-1185">Reference proteome</keyword>
<name>A0A8H6MFH8_9AGAR</name>
<dbReference type="SUPFAM" id="SSF81383">
    <property type="entry name" value="F-box domain"/>
    <property type="match status" value="1"/>
</dbReference>
<proteinExistence type="predicted"/>
<sequence>MPNDASQPNPRLSTELIIHILRFTDPIAILAVRKCCREFYAATQVREVWLDALHGVCETHGVFKPTYPFEKMTRFELEHAATSPYRFVRSIEHREDNEESLIPYQSRVLQPRYDPTPGSTHFPVTLHLVPGGRFLFTGGIDDFCLWDLGFNSTSRTSTFMKHLPIARMESSVLQDIGPSADGKAVILATKSPSLSDDHKVKIYRVYPSNPEPGFELLGELDMGGLGQQLDPIKTVQISGEAVLIWSDWTFVIWNWQEERGCSWEISVDLGRGSKIYTCDRSVIASDASGRRLLYVWDIPQTREIRRSNQLLELGDIDETENQPKSVIPAPGYANNQIIAISGTPNWQRRGPAGEHLCLMLDEGSVKNLQLYSIRQCGTGDPFLPASCLVEAGRRPFAYNDMPYQFASGMTALHFCADRLLFCSSSERNSLVATTMAVPTRASQDDVPATSVDLTSIEMVLTNVSDQGIVVCPMSGRVVYYSSHALHFPVNDYVLPPLQDPERPL</sequence>
<dbReference type="Pfam" id="PF00646">
    <property type="entry name" value="F-box"/>
    <property type="match status" value="1"/>
</dbReference>
<dbReference type="InterPro" id="IPR001810">
    <property type="entry name" value="F-box_dom"/>
</dbReference>
<dbReference type="SUPFAM" id="SSF50978">
    <property type="entry name" value="WD40 repeat-like"/>
    <property type="match status" value="1"/>
</dbReference>